<evidence type="ECO:0000313" key="1">
    <source>
        <dbReference type="EMBL" id="KAJ1356240.1"/>
    </source>
</evidence>
<name>A0AAD5ME80_PARTN</name>
<dbReference type="Proteomes" id="UP001196413">
    <property type="component" value="Unassembled WGS sequence"/>
</dbReference>
<dbReference type="EMBL" id="JAHQIW010002751">
    <property type="protein sequence ID" value="KAJ1356240.1"/>
    <property type="molecule type" value="Genomic_DNA"/>
</dbReference>
<organism evidence="1 2">
    <name type="scientific">Parelaphostrongylus tenuis</name>
    <name type="common">Meningeal worm</name>
    <dbReference type="NCBI Taxonomy" id="148309"/>
    <lineage>
        <taxon>Eukaryota</taxon>
        <taxon>Metazoa</taxon>
        <taxon>Ecdysozoa</taxon>
        <taxon>Nematoda</taxon>
        <taxon>Chromadorea</taxon>
        <taxon>Rhabditida</taxon>
        <taxon>Rhabditina</taxon>
        <taxon>Rhabditomorpha</taxon>
        <taxon>Strongyloidea</taxon>
        <taxon>Metastrongylidae</taxon>
        <taxon>Parelaphostrongylus</taxon>
    </lineage>
</organism>
<protein>
    <submittedName>
        <fullName evidence="1">Uncharacterized protein</fullName>
    </submittedName>
</protein>
<comment type="caution">
    <text evidence="1">The sequence shown here is derived from an EMBL/GenBank/DDBJ whole genome shotgun (WGS) entry which is preliminary data.</text>
</comment>
<dbReference type="AlphaFoldDB" id="A0AAD5ME80"/>
<sequence length="115" mass="13174">MKNTTKAAVMCICDEDILNSLVLNPVEETKTNTPENSQKYRDFDEDVGANTILLVLVDHGVDLSYIPRLANCYENVQKKYDFSIDSYTTMHNSSLDMDEKGIRIDGKFLSYLRLR</sequence>
<evidence type="ECO:0000313" key="2">
    <source>
        <dbReference type="Proteomes" id="UP001196413"/>
    </source>
</evidence>
<accession>A0AAD5ME80</accession>
<keyword evidence="2" id="KW-1185">Reference proteome</keyword>
<proteinExistence type="predicted"/>
<gene>
    <name evidence="1" type="ORF">KIN20_013915</name>
</gene>
<reference evidence="1" key="1">
    <citation type="submission" date="2021-06" db="EMBL/GenBank/DDBJ databases">
        <title>Parelaphostrongylus tenuis whole genome reference sequence.</title>
        <authorList>
            <person name="Garwood T.J."/>
            <person name="Larsen P.A."/>
            <person name="Fountain-Jones N.M."/>
            <person name="Garbe J.R."/>
            <person name="Macchietto M.G."/>
            <person name="Kania S.A."/>
            <person name="Gerhold R.W."/>
            <person name="Richards J.E."/>
            <person name="Wolf T.M."/>
        </authorList>
    </citation>
    <scope>NUCLEOTIDE SEQUENCE</scope>
    <source>
        <strain evidence="1">MNPRO001-30</strain>
        <tissue evidence="1">Meninges</tissue>
    </source>
</reference>